<evidence type="ECO:0000313" key="2">
    <source>
        <dbReference type="EMBL" id="OQE54306.1"/>
    </source>
</evidence>
<accession>A0A1V6VUG0</accession>
<reference evidence="3" key="1">
    <citation type="journal article" date="2017" name="Nat. Microbiol.">
        <title>Global analysis of biosynthetic gene clusters reveals vast potential of secondary metabolite production in Penicillium species.</title>
        <authorList>
            <person name="Nielsen J.C."/>
            <person name="Grijseels S."/>
            <person name="Prigent S."/>
            <person name="Ji B."/>
            <person name="Dainat J."/>
            <person name="Nielsen K.F."/>
            <person name="Frisvad J.C."/>
            <person name="Workman M."/>
            <person name="Nielsen J."/>
        </authorList>
    </citation>
    <scope>NUCLEOTIDE SEQUENCE [LARGE SCALE GENOMIC DNA]</scope>
    <source>
        <strain evidence="3">IBT 13039</strain>
    </source>
</reference>
<dbReference type="EMBL" id="MOOB01000454">
    <property type="protein sequence ID" value="OQE54306.1"/>
    <property type="molecule type" value="Genomic_DNA"/>
</dbReference>
<proteinExistence type="predicted"/>
<evidence type="ECO:0000313" key="3">
    <source>
        <dbReference type="Proteomes" id="UP000191691"/>
    </source>
</evidence>
<evidence type="ECO:0000256" key="1">
    <source>
        <dbReference type="SAM" id="Phobius"/>
    </source>
</evidence>
<feature type="transmembrane region" description="Helical" evidence="1">
    <location>
        <begin position="150"/>
        <end position="173"/>
    </location>
</feature>
<keyword evidence="1" id="KW-0812">Transmembrane</keyword>
<comment type="caution">
    <text evidence="2">The sequence shown here is derived from an EMBL/GenBank/DDBJ whole genome shotgun (WGS) entry which is preliminary data.</text>
</comment>
<dbReference type="AlphaFoldDB" id="A0A1V6VUG0"/>
<organism evidence="2 3">
    <name type="scientific">Penicillium nalgiovense</name>
    <dbReference type="NCBI Taxonomy" id="60175"/>
    <lineage>
        <taxon>Eukaryota</taxon>
        <taxon>Fungi</taxon>
        <taxon>Dikarya</taxon>
        <taxon>Ascomycota</taxon>
        <taxon>Pezizomycotina</taxon>
        <taxon>Eurotiomycetes</taxon>
        <taxon>Eurotiomycetidae</taxon>
        <taxon>Eurotiales</taxon>
        <taxon>Aspergillaceae</taxon>
        <taxon>Penicillium</taxon>
    </lineage>
</organism>
<protein>
    <submittedName>
        <fullName evidence="2">Uncharacterized protein</fullName>
    </submittedName>
</protein>
<keyword evidence="1" id="KW-0472">Membrane</keyword>
<gene>
    <name evidence="2" type="ORF">PENNAL_c0454G06627</name>
</gene>
<dbReference type="STRING" id="60175.A0A1V6VUG0"/>
<sequence>MNPWKQIKTRPTLDRVVENLTAVTAQAVDRFTPDTRPTPYSKRWFTPDLKTQQVEVNQLRRRWQANCAELGREHANTTAAFEAMQQKRRAWTRTIEKAKSSHWKQFLDEAGEGKLWKAATYMKPRETWGCVPTLRKHMKRATSTLQHDRLVIILTMTDAAFKVVVVILTRWAFFKASDLEDLLASGIVGHRQNNRGPISYLPRNLVPSEHGYGNEPTLAW</sequence>
<feature type="non-terminal residue" evidence="2">
    <location>
        <position position="220"/>
    </location>
</feature>
<dbReference type="Proteomes" id="UP000191691">
    <property type="component" value="Unassembled WGS sequence"/>
</dbReference>
<name>A0A1V6VUG0_PENNA</name>
<keyword evidence="3" id="KW-1185">Reference proteome</keyword>
<keyword evidence="1" id="KW-1133">Transmembrane helix</keyword>